<evidence type="ECO:0000256" key="1">
    <source>
        <dbReference type="ARBA" id="ARBA00022527"/>
    </source>
</evidence>
<keyword evidence="11" id="KW-0812">Transmembrane</keyword>
<dbReference type="InterPro" id="IPR001881">
    <property type="entry name" value="EGF-like_Ca-bd_dom"/>
</dbReference>
<dbReference type="PROSITE" id="PS01187">
    <property type="entry name" value="EGF_CA"/>
    <property type="match status" value="1"/>
</dbReference>
<name>A0ABR2S3F7_9ROSI</name>
<feature type="domain" description="Protein kinase" evidence="13">
    <location>
        <begin position="427"/>
        <end position="707"/>
    </location>
</feature>
<dbReference type="InterPro" id="IPR000719">
    <property type="entry name" value="Prot_kinase_dom"/>
</dbReference>
<keyword evidence="6" id="KW-0067">ATP-binding</keyword>
<dbReference type="CDD" id="cd00054">
    <property type="entry name" value="EGF_CA"/>
    <property type="match status" value="1"/>
</dbReference>
<keyword evidence="1" id="KW-0723">Serine/threonine-protein kinase</keyword>
<dbReference type="InterPro" id="IPR011009">
    <property type="entry name" value="Kinase-like_dom_sf"/>
</dbReference>
<sequence length="758" mass="83736">MAFLCTFNKLALFAAALALTATSAAAQAKPGCQSHCGGVSIPYPFGTGGSCNISRRHFIRCDTTVNPPQALLRYPVTMGYVEVQVLHISLDGYVRISSSGDIGSDCYSSSGRASDSSIGLHWLYEFAISHTRNKFTAIGCDTIAYITSSRIGLNYSTGCLTFCGSVNDVINGSCSGIGCCQTAIPRGMRGYEFNFDSRGNHSSVLSFNPCSYGFVVEDGAYNFSFSDLSDTNFNKREFPLIFDWSIGTQNCTEAQRDTQNYACKGNSACIDPDNNAGYLCKCVDGFQGNPYLGCQDINECETLKPCSVRATCHNTPGSYSCSCPTGFEGDGWKNGTGCTQTKPRPESFTILLVTLVLGSSLGLLVLIVGVWWLYKILQRRKNNKLKQKLFERNGGLLFQKKLSSNEGGLDKAKLFSSKELEAATDQYNENRILGRGGQGLVYKGMLPDGRIVAVKKSKTVNEGFLEQFINEIVILSQIDHRNVVKLLGCCLETEVPLLVYEFIPNGTLSHFIHDQNEEYPRSWDMRLRIAAEVASAISYLHSSASVPIYHRDIKSSNILLDEKFRAKVSDFGTSRSVDIDQTHLTTQVLGTFGYLDPEYFRSSQFTEKSDVYSFGVVIVELLTGQKAISASRSVEIRGLVSYFTSAMEENLLHDIVDAEIVKDGIKDEVVAVAELAQRCLNLDGRLRPTMKEVAMELERLRTRHGDFIPADQPKQSELFVRKSTESWDFTTFSTEHYTNCSITSTSESDVRPLMLDTI</sequence>
<dbReference type="EMBL" id="JBBPBN010000017">
    <property type="protein sequence ID" value="KAK9019782.1"/>
    <property type="molecule type" value="Genomic_DNA"/>
</dbReference>
<evidence type="ECO:0000256" key="8">
    <source>
        <dbReference type="ARBA" id="ARBA00047558"/>
    </source>
</evidence>
<comment type="catalytic activity">
    <reaction evidence="8">
        <text>L-seryl-[protein] + ATP = O-phospho-L-seryl-[protein] + ADP + H(+)</text>
        <dbReference type="Rhea" id="RHEA:17989"/>
        <dbReference type="Rhea" id="RHEA-COMP:9863"/>
        <dbReference type="Rhea" id="RHEA-COMP:11604"/>
        <dbReference type="ChEBI" id="CHEBI:15378"/>
        <dbReference type="ChEBI" id="CHEBI:29999"/>
        <dbReference type="ChEBI" id="CHEBI:30616"/>
        <dbReference type="ChEBI" id="CHEBI:83421"/>
        <dbReference type="ChEBI" id="CHEBI:456216"/>
    </reaction>
</comment>
<comment type="catalytic activity">
    <reaction evidence="9">
        <text>L-threonyl-[protein] + ATP = O-phospho-L-threonyl-[protein] + ADP + H(+)</text>
        <dbReference type="Rhea" id="RHEA:46608"/>
        <dbReference type="Rhea" id="RHEA-COMP:11060"/>
        <dbReference type="Rhea" id="RHEA-COMP:11605"/>
        <dbReference type="ChEBI" id="CHEBI:15378"/>
        <dbReference type="ChEBI" id="CHEBI:30013"/>
        <dbReference type="ChEBI" id="CHEBI:30616"/>
        <dbReference type="ChEBI" id="CHEBI:61977"/>
        <dbReference type="ChEBI" id="CHEBI:456216"/>
    </reaction>
</comment>
<evidence type="ECO:0000256" key="9">
    <source>
        <dbReference type="ARBA" id="ARBA00047951"/>
    </source>
</evidence>
<evidence type="ECO:0000256" key="11">
    <source>
        <dbReference type="SAM" id="Phobius"/>
    </source>
</evidence>
<evidence type="ECO:0000313" key="16">
    <source>
        <dbReference type="Proteomes" id="UP001396334"/>
    </source>
</evidence>
<keyword evidence="5" id="KW-0547">Nucleotide-binding</keyword>
<keyword evidence="16" id="KW-1185">Reference proteome</keyword>
<protein>
    <submittedName>
        <fullName evidence="15">Uncharacterized protein</fullName>
    </submittedName>
</protein>
<evidence type="ECO:0000256" key="12">
    <source>
        <dbReference type="SAM" id="SignalP"/>
    </source>
</evidence>
<comment type="caution">
    <text evidence="15">The sequence shown here is derived from an EMBL/GenBank/DDBJ whole genome shotgun (WGS) entry which is preliminary data.</text>
</comment>
<gene>
    <name evidence="15" type="ORF">V6N11_054290</name>
</gene>
<dbReference type="PROSITE" id="PS01186">
    <property type="entry name" value="EGF_2"/>
    <property type="match status" value="1"/>
</dbReference>
<keyword evidence="11" id="KW-1133">Transmembrane helix</keyword>
<dbReference type="SUPFAM" id="SSF57196">
    <property type="entry name" value="EGF/Laminin"/>
    <property type="match status" value="1"/>
</dbReference>
<dbReference type="InterPro" id="IPR000152">
    <property type="entry name" value="EGF-type_Asp/Asn_hydroxyl_site"/>
</dbReference>
<accession>A0ABR2S3F7</accession>
<dbReference type="Pfam" id="PF00069">
    <property type="entry name" value="Pkinase"/>
    <property type="match status" value="1"/>
</dbReference>
<evidence type="ECO:0000256" key="2">
    <source>
        <dbReference type="ARBA" id="ARBA00022536"/>
    </source>
</evidence>
<evidence type="ECO:0000313" key="15">
    <source>
        <dbReference type="EMBL" id="KAK9019782.1"/>
    </source>
</evidence>
<dbReference type="PROSITE" id="PS50026">
    <property type="entry name" value="EGF_3"/>
    <property type="match status" value="1"/>
</dbReference>
<dbReference type="PANTHER" id="PTHR27005">
    <property type="entry name" value="WALL-ASSOCIATED RECEPTOR KINASE-LIKE 21"/>
    <property type="match status" value="1"/>
</dbReference>
<evidence type="ECO:0000256" key="10">
    <source>
        <dbReference type="PROSITE-ProRule" id="PRU00076"/>
    </source>
</evidence>
<dbReference type="Proteomes" id="UP001396334">
    <property type="component" value="Unassembled WGS sequence"/>
</dbReference>
<organism evidence="15 16">
    <name type="scientific">Hibiscus sabdariffa</name>
    <name type="common">roselle</name>
    <dbReference type="NCBI Taxonomy" id="183260"/>
    <lineage>
        <taxon>Eukaryota</taxon>
        <taxon>Viridiplantae</taxon>
        <taxon>Streptophyta</taxon>
        <taxon>Embryophyta</taxon>
        <taxon>Tracheophyta</taxon>
        <taxon>Spermatophyta</taxon>
        <taxon>Magnoliopsida</taxon>
        <taxon>eudicotyledons</taxon>
        <taxon>Gunneridae</taxon>
        <taxon>Pentapetalae</taxon>
        <taxon>rosids</taxon>
        <taxon>malvids</taxon>
        <taxon>Malvales</taxon>
        <taxon>Malvaceae</taxon>
        <taxon>Malvoideae</taxon>
        <taxon>Hibiscus</taxon>
    </lineage>
</organism>
<dbReference type="Gene3D" id="3.30.200.20">
    <property type="entry name" value="Phosphorylase Kinase, domain 1"/>
    <property type="match status" value="1"/>
</dbReference>
<reference evidence="15 16" key="1">
    <citation type="journal article" date="2024" name="G3 (Bethesda)">
        <title>Genome assembly of Hibiscus sabdariffa L. provides insights into metabolisms of medicinal natural products.</title>
        <authorList>
            <person name="Kim T."/>
        </authorList>
    </citation>
    <scope>NUCLEOTIDE SEQUENCE [LARGE SCALE GENOMIC DNA]</scope>
    <source>
        <strain evidence="15">TK-2024</strain>
        <tissue evidence="15">Old leaves</tissue>
    </source>
</reference>
<dbReference type="PANTHER" id="PTHR27005:SF515">
    <property type="entry name" value="WALL-ASSOCIATED RECEPTOR KINASE-LIKE 10-RELATED"/>
    <property type="match status" value="1"/>
</dbReference>
<dbReference type="Pfam" id="PF12947">
    <property type="entry name" value="EGF_3"/>
    <property type="match status" value="1"/>
</dbReference>
<keyword evidence="1" id="KW-0418">Kinase</keyword>
<dbReference type="SMART" id="SM00181">
    <property type="entry name" value="EGF"/>
    <property type="match status" value="2"/>
</dbReference>
<evidence type="ECO:0000256" key="6">
    <source>
        <dbReference type="ARBA" id="ARBA00022840"/>
    </source>
</evidence>
<feature type="domain" description="EGF-like" evidence="14">
    <location>
        <begin position="296"/>
        <end position="330"/>
    </location>
</feature>
<proteinExistence type="predicted"/>
<evidence type="ECO:0000259" key="14">
    <source>
        <dbReference type="PROSITE" id="PS50026"/>
    </source>
</evidence>
<feature type="signal peptide" evidence="12">
    <location>
        <begin position="1"/>
        <end position="26"/>
    </location>
</feature>
<dbReference type="InterPro" id="IPR008271">
    <property type="entry name" value="Ser/Thr_kinase_AS"/>
</dbReference>
<evidence type="ECO:0000256" key="7">
    <source>
        <dbReference type="ARBA" id="ARBA00023157"/>
    </source>
</evidence>
<dbReference type="InterPro" id="IPR024731">
    <property type="entry name" value="NELL2-like_EGF"/>
</dbReference>
<dbReference type="PROSITE" id="PS00108">
    <property type="entry name" value="PROTEIN_KINASE_ST"/>
    <property type="match status" value="1"/>
</dbReference>
<keyword evidence="4 12" id="KW-0732">Signal</keyword>
<dbReference type="InterPro" id="IPR018097">
    <property type="entry name" value="EGF_Ca-bd_CS"/>
</dbReference>
<dbReference type="InterPro" id="IPR045274">
    <property type="entry name" value="WAK-like"/>
</dbReference>
<evidence type="ECO:0000256" key="5">
    <source>
        <dbReference type="ARBA" id="ARBA00022741"/>
    </source>
</evidence>
<dbReference type="Gene3D" id="1.10.510.10">
    <property type="entry name" value="Transferase(Phosphotransferase) domain 1"/>
    <property type="match status" value="1"/>
</dbReference>
<dbReference type="SUPFAM" id="SSF56112">
    <property type="entry name" value="Protein kinase-like (PK-like)"/>
    <property type="match status" value="1"/>
</dbReference>
<keyword evidence="3" id="KW-0808">Transferase</keyword>
<dbReference type="PROSITE" id="PS00010">
    <property type="entry name" value="ASX_HYDROXYL"/>
    <property type="match status" value="1"/>
</dbReference>
<dbReference type="SMART" id="SM00220">
    <property type="entry name" value="S_TKc"/>
    <property type="match status" value="1"/>
</dbReference>
<feature type="transmembrane region" description="Helical" evidence="11">
    <location>
        <begin position="348"/>
        <end position="374"/>
    </location>
</feature>
<keyword evidence="7" id="KW-1015">Disulfide bond</keyword>
<feature type="chain" id="PRO_5045122892" evidence="12">
    <location>
        <begin position="27"/>
        <end position="758"/>
    </location>
</feature>
<keyword evidence="11" id="KW-0472">Membrane</keyword>
<evidence type="ECO:0000256" key="3">
    <source>
        <dbReference type="ARBA" id="ARBA00022679"/>
    </source>
</evidence>
<evidence type="ECO:0000256" key="4">
    <source>
        <dbReference type="ARBA" id="ARBA00022729"/>
    </source>
</evidence>
<dbReference type="Gene3D" id="2.10.25.10">
    <property type="entry name" value="Laminin"/>
    <property type="match status" value="1"/>
</dbReference>
<keyword evidence="2 10" id="KW-0245">EGF-like domain</keyword>
<dbReference type="PROSITE" id="PS50011">
    <property type="entry name" value="PROTEIN_KINASE_DOM"/>
    <property type="match status" value="1"/>
</dbReference>
<dbReference type="CDD" id="cd14066">
    <property type="entry name" value="STKc_IRAK"/>
    <property type="match status" value="1"/>
</dbReference>
<dbReference type="SMART" id="SM00179">
    <property type="entry name" value="EGF_CA"/>
    <property type="match status" value="1"/>
</dbReference>
<comment type="caution">
    <text evidence="10">Lacks conserved residue(s) required for the propagation of feature annotation.</text>
</comment>
<dbReference type="InterPro" id="IPR000742">
    <property type="entry name" value="EGF"/>
</dbReference>
<evidence type="ECO:0000259" key="13">
    <source>
        <dbReference type="PROSITE" id="PS50011"/>
    </source>
</evidence>